<sequence length="261" mass="28462">MTILQEYAHNLNSQPSVNPQPILSYVFPDALLTRLQREHGWDSELTLRALDEYRRFVVLAASAPQPVTPSRVVDEVWHTHLMFTRDYWERFMPLLPAPLHHEPGDGTPASEGHFREQYARTLEAYRAAFHQAPPADLWPDPAQAQPSTKRRSTKRPRPRRPALWPGMVAALLAVVLLLLGQSLFLAFFTFVLATLLLTSLARRTPSSAQGGDSGIGFFGVFTDFSSGDSCTDEGRGDSDCGDGGGDSGSCGSSCGGGGCSS</sequence>
<evidence type="ECO:0000313" key="4">
    <source>
        <dbReference type="Proteomes" id="UP000286287"/>
    </source>
</evidence>
<name>A0A418VAM5_9DEIO</name>
<evidence type="ECO:0000256" key="2">
    <source>
        <dbReference type="SAM" id="Phobius"/>
    </source>
</evidence>
<dbReference type="Proteomes" id="UP000286287">
    <property type="component" value="Unassembled WGS sequence"/>
</dbReference>
<feature type="compositionally biased region" description="Gly residues" evidence="1">
    <location>
        <begin position="241"/>
        <end position="261"/>
    </location>
</feature>
<keyword evidence="2" id="KW-1133">Transmembrane helix</keyword>
<evidence type="ECO:0000256" key="1">
    <source>
        <dbReference type="SAM" id="MobiDB-lite"/>
    </source>
</evidence>
<feature type="compositionally biased region" description="Basic residues" evidence="1">
    <location>
        <begin position="148"/>
        <end position="160"/>
    </location>
</feature>
<evidence type="ECO:0000313" key="3">
    <source>
        <dbReference type="EMBL" id="RJF73143.1"/>
    </source>
</evidence>
<gene>
    <name evidence="3" type="ORF">D3875_17910</name>
</gene>
<evidence type="ECO:0008006" key="5">
    <source>
        <dbReference type="Google" id="ProtNLM"/>
    </source>
</evidence>
<dbReference type="OrthoDB" id="71172at2"/>
<feature type="transmembrane region" description="Helical" evidence="2">
    <location>
        <begin position="161"/>
        <end position="178"/>
    </location>
</feature>
<keyword evidence="2" id="KW-0472">Membrane</keyword>
<proteinExistence type="predicted"/>
<protein>
    <recommendedName>
        <fullName evidence="5">TIGR04222 domain-containing membrane protein</fullName>
    </recommendedName>
</protein>
<organism evidence="3 4">
    <name type="scientific">Deinococcus cavernae</name>
    <dbReference type="NCBI Taxonomy" id="2320857"/>
    <lineage>
        <taxon>Bacteria</taxon>
        <taxon>Thermotogati</taxon>
        <taxon>Deinococcota</taxon>
        <taxon>Deinococci</taxon>
        <taxon>Deinococcales</taxon>
        <taxon>Deinococcaceae</taxon>
        <taxon>Deinococcus</taxon>
    </lineage>
</organism>
<feature type="region of interest" description="Disordered" evidence="1">
    <location>
        <begin position="133"/>
        <end position="160"/>
    </location>
</feature>
<feature type="region of interest" description="Disordered" evidence="1">
    <location>
        <begin position="231"/>
        <end position="261"/>
    </location>
</feature>
<keyword evidence="2" id="KW-0812">Transmembrane</keyword>
<reference evidence="3 4" key="1">
    <citation type="submission" date="2018-09" db="EMBL/GenBank/DDBJ databases">
        <authorList>
            <person name="Zhu H."/>
        </authorList>
    </citation>
    <scope>NUCLEOTIDE SEQUENCE [LARGE SCALE GENOMIC DNA]</scope>
    <source>
        <strain evidence="3 4">K2S05-167</strain>
    </source>
</reference>
<feature type="transmembrane region" description="Helical" evidence="2">
    <location>
        <begin position="184"/>
        <end position="201"/>
    </location>
</feature>
<dbReference type="AlphaFoldDB" id="A0A418VAM5"/>
<accession>A0A418VAM5</accession>
<comment type="caution">
    <text evidence="3">The sequence shown here is derived from an EMBL/GenBank/DDBJ whole genome shotgun (WGS) entry which is preliminary data.</text>
</comment>
<keyword evidence="4" id="KW-1185">Reference proteome</keyword>
<dbReference type="RefSeq" id="WP_119765876.1">
    <property type="nucleotide sequence ID" value="NZ_QYUJ01000014.1"/>
</dbReference>
<dbReference type="EMBL" id="QYUJ01000014">
    <property type="protein sequence ID" value="RJF73143.1"/>
    <property type="molecule type" value="Genomic_DNA"/>
</dbReference>